<evidence type="ECO:0000313" key="15">
    <source>
        <dbReference type="Proteomes" id="UP000007842"/>
    </source>
</evidence>
<organism evidence="14 15">
    <name type="scientific">Streptantibioticus cattleyicolor (strain ATCC 35852 / DSM 46488 / JCM 4925 / NBRC 14057 / NRRL 8057)</name>
    <name type="common">Streptomyces cattleya</name>
    <dbReference type="NCBI Taxonomy" id="1003195"/>
    <lineage>
        <taxon>Bacteria</taxon>
        <taxon>Bacillati</taxon>
        <taxon>Actinomycetota</taxon>
        <taxon>Actinomycetes</taxon>
        <taxon>Kitasatosporales</taxon>
        <taxon>Streptomycetaceae</taxon>
        <taxon>Streptantibioticus</taxon>
    </lineage>
</organism>
<dbReference type="PANTHER" id="PTHR43427">
    <property type="entry name" value="CHLORIDE CHANNEL PROTEIN CLC-E"/>
    <property type="match status" value="1"/>
</dbReference>
<dbReference type="GO" id="GO:0034707">
    <property type="term" value="C:chloride channel complex"/>
    <property type="evidence" value="ECO:0007669"/>
    <property type="project" value="UniProtKB-KW"/>
</dbReference>
<accession>G8XF85</accession>
<dbReference type="SMART" id="SM00116">
    <property type="entry name" value="CBS"/>
    <property type="match status" value="2"/>
</dbReference>
<keyword evidence="10" id="KW-0129">CBS domain</keyword>
<evidence type="ECO:0000256" key="1">
    <source>
        <dbReference type="ARBA" id="ARBA00004141"/>
    </source>
</evidence>
<dbReference type="EMBL" id="CP003229">
    <property type="protein sequence ID" value="AEW99427.1"/>
    <property type="molecule type" value="Genomic_DNA"/>
</dbReference>
<dbReference type="Gene3D" id="3.10.580.10">
    <property type="entry name" value="CBS-domain"/>
    <property type="match status" value="1"/>
</dbReference>
<feature type="transmembrane region" description="Helical" evidence="12">
    <location>
        <begin position="12"/>
        <end position="40"/>
    </location>
</feature>
<evidence type="ECO:0000256" key="5">
    <source>
        <dbReference type="ARBA" id="ARBA00023065"/>
    </source>
</evidence>
<evidence type="ECO:0000256" key="7">
    <source>
        <dbReference type="ARBA" id="ARBA00023173"/>
    </source>
</evidence>
<gene>
    <name evidence="14" type="ordered locus">SCATT_p12340</name>
</gene>
<feature type="transmembrane region" description="Helical" evidence="12">
    <location>
        <begin position="306"/>
        <end position="327"/>
    </location>
</feature>
<dbReference type="GO" id="GO:0005254">
    <property type="term" value="F:chloride channel activity"/>
    <property type="evidence" value="ECO:0007669"/>
    <property type="project" value="UniProtKB-KW"/>
</dbReference>
<feature type="transmembrane region" description="Helical" evidence="12">
    <location>
        <begin position="267"/>
        <end position="285"/>
    </location>
</feature>
<keyword evidence="7" id="KW-0869">Chloride channel</keyword>
<dbReference type="AlphaFoldDB" id="F8JMA0"/>
<keyword evidence="15" id="KW-1185">Reference proteome</keyword>
<dbReference type="PANTHER" id="PTHR43427:SF6">
    <property type="entry name" value="CHLORIDE CHANNEL PROTEIN CLC-E"/>
    <property type="match status" value="1"/>
</dbReference>
<dbReference type="InterPro" id="IPR046342">
    <property type="entry name" value="CBS_dom_sf"/>
</dbReference>
<evidence type="ECO:0000256" key="6">
    <source>
        <dbReference type="ARBA" id="ARBA00023136"/>
    </source>
</evidence>
<accession>F8JMA0</accession>
<keyword evidence="2" id="KW-0813">Transport</keyword>
<dbReference type="CDD" id="cd00400">
    <property type="entry name" value="Voltage_gated_ClC"/>
    <property type="match status" value="1"/>
</dbReference>
<reference evidence="15" key="1">
    <citation type="submission" date="2011-12" db="EMBL/GenBank/DDBJ databases">
        <title>Complete genome sequence of Streptomyces cattleya strain DSM 46488.</title>
        <authorList>
            <person name="Ou H.-Y."/>
            <person name="Li P."/>
            <person name="Zhao C."/>
            <person name="O'Hagan D."/>
            <person name="Deng Z."/>
        </authorList>
    </citation>
    <scope>NUCLEOTIDE SEQUENCE [LARGE SCALE GENOMIC DNA]</scope>
    <source>
        <strain evidence="15">ATCC 35852 / DSM 46488 / JCM 4925 / NBRC 14057 / NRRL 8057</strain>
        <plasmid evidence="15">Plasmid pSCATT</plasmid>
    </source>
</reference>
<evidence type="ECO:0000256" key="8">
    <source>
        <dbReference type="ARBA" id="ARBA00023214"/>
    </source>
</evidence>
<dbReference type="PRINTS" id="PR00762">
    <property type="entry name" value="CLCHANNEL"/>
</dbReference>
<keyword evidence="6 12" id="KW-0472">Membrane</keyword>
<keyword evidence="3 12" id="KW-0812">Transmembrane</keyword>
<dbReference type="CDD" id="cd02205">
    <property type="entry name" value="CBS_pair_SF"/>
    <property type="match status" value="1"/>
</dbReference>
<evidence type="ECO:0000256" key="9">
    <source>
        <dbReference type="ARBA" id="ARBA00023303"/>
    </source>
</evidence>
<feature type="transmembrane region" description="Helical" evidence="12">
    <location>
        <begin position="333"/>
        <end position="352"/>
    </location>
</feature>
<feature type="compositionally biased region" description="Basic and acidic residues" evidence="11">
    <location>
        <begin position="589"/>
        <end position="610"/>
    </location>
</feature>
<feature type="transmembrane region" description="Helical" evidence="12">
    <location>
        <begin position="233"/>
        <end position="255"/>
    </location>
</feature>
<evidence type="ECO:0000256" key="11">
    <source>
        <dbReference type="SAM" id="MobiDB-lite"/>
    </source>
</evidence>
<dbReference type="InterPro" id="IPR014743">
    <property type="entry name" value="Cl-channel_core"/>
</dbReference>
<feature type="transmembrane region" description="Helical" evidence="12">
    <location>
        <begin position="159"/>
        <end position="183"/>
    </location>
</feature>
<comment type="subcellular location">
    <subcellularLocation>
        <location evidence="1">Membrane</location>
        <topology evidence="1">Multi-pass membrane protein</topology>
    </subcellularLocation>
</comment>
<feature type="domain" description="CBS" evidence="13">
    <location>
        <begin position="445"/>
        <end position="509"/>
    </location>
</feature>
<dbReference type="Gene3D" id="1.10.3080.10">
    <property type="entry name" value="Clc chloride channel"/>
    <property type="match status" value="1"/>
</dbReference>
<dbReference type="InterPro" id="IPR000644">
    <property type="entry name" value="CBS_dom"/>
</dbReference>
<dbReference type="KEGG" id="sct:SCAT_p0507"/>
<dbReference type="KEGG" id="scy:SCATT_p12340"/>
<dbReference type="InterPro" id="IPR050368">
    <property type="entry name" value="ClC-type_chloride_channel"/>
</dbReference>
<evidence type="ECO:0000256" key="10">
    <source>
        <dbReference type="PROSITE-ProRule" id="PRU00703"/>
    </source>
</evidence>
<dbReference type="Proteomes" id="UP000007842">
    <property type="component" value="Plasmid pSCATT"/>
</dbReference>
<keyword evidence="5" id="KW-0406">Ion transport</keyword>
<feature type="region of interest" description="Disordered" evidence="11">
    <location>
        <begin position="586"/>
        <end position="610"/>
    </location>
</feature>
<evidence type="ECO:0000259" key="13">
    <source>
        <dbReference type="PROSITE" id="PS51371"/>
    </source>
</evidence>
<feature type="domain" description="CBS" evidence="13">
    <location>
        <begin position="518"/>
        <end position="576"/>
    </location>
</feature>
<dbReference type="InterPro" id="IPR001807">
    <property type="entry name" value="ClC"/>
</dbReference>
<feature type="transmembrane region" description="Helical" evidence="12">
    <location>
        <begin position="359"/>
        <end position="377"/>
    </location>
</feature>
<dbReference type="HOGENOM" id="CLU_015263_5_0_11"/>
<sequence>MALGDFTVRPRMLLITAWALPVGGAGAVAALALLKLIGLVTNLVFYQRVQSSLVAPGPGHPWWLVLGAPVAGGLVIGLMARYGTEKIRGHGMPEAIEAILTGGSRVAPRVAVLKPISAAVSIGTGGPFGAEGPIIMTGGAIGSILAQALRLSADERKTLLVSGAAAGMAATFNSPLAAVLLAVELLLFEWRPRSFVPVVGAVAVSTVCRGFLLGTAPIFPVSTVGMHVTAADSALCVVAGVLGGALAVVATWLVYRAEDAFSRLPFHWMWWPAIGGAVIGVGGLIEPRALGVGYDVIDQLLTGRATVSLIVGILVVKTLIWGLSLGSGTSGGVLAPVFMIGGAVGAAEGLLFPHVLPGFWAMMGLAAVVGGVMRSPLTGVVFTLELTHAWPAALPLLISSTAAYGLSVLVLRRSVLTEKIARRGLHLTREYSTDPLESFFVAEVMDRRPVVLRRGDSLDSALAATLRTDGGEPEGRRLFPVVPDGAAYPVAVVTRRALLHAAARRDPDGPAPTVADICRPAPVVLRPDDTLRRAAYVFAEHGVTEAPVVGHAPDEHVVGTVALRHLLHARRHDLTEEHHRQRLIMRRTVPRDTPRHEDEHAPADGDRIGS</sequence>
<dbReference type="PROSITE" id="PS51371">
    <property type="entry name" value="CBS"/>
    <property type="match status" value="2"/>
</dbReference>
<evidence type="ECO:0000256" key="2">
    <source>
        <dbReference type="ARBA" id="ARBA00022448"/>
    </source>
</evidence>
<proteinExistence type="predicted"/>
<keyword evidence="4 12" id="KW-1133">Transmembrane helix</keyword>
<evidence type="ECO:0000313" key="14">
    <source>
        <dbReference type="EMBL" id="AEW99427.1"/>
    </source>
</evidence>
<protein>
    <submittedName>
        <fullName evidence="14">CBS domain-containing protein</fullName>
    </submittedName>
</protein>
<keyword evidence="8" id="KW-0868">Chloride</keyword>
<feature type="transmembrane region" description="Helical" evidence="12">
    <location>
        <begin position="389"/>
        <end position="411"/>
    </location>
</feature>
<feature type="transmembrane region" description="Helical" evidence="12">
    <location>
        <begin position="195"/>
        <end position="221"/>
    </location>
</feature>
<dbReference type="Pfam" id="PF00654">
    <property type="entry name" value="Voltage_CLC"/>
    <property type="match status" value="1"/>
</dbReference>
<name>F8JMA0_STREN</name>
<keyword evidence="14" id="KW-0614">Plasmid</keyword>
<evidence type="ECO:0000256" key="12">
    <source>
        <dbReference type="SAM" id="Phobius"/>
    </source>
</evidence>
<keyword evidence="9" id="KW-0407">Ion channel</keyword>
<dbReference type="SUPFAM" id="SSF54631">
    <property type="entry name" value="CBS-domain pair"/>
    <property type="match status" value="1"/>
</dbReference>
<evidence type="ECO:0000256" key="4">
    <source>
        <dbReference type="ARBA" id="ARBA00022989"/>
    </source>
</evidence>
<geneLocation type="plasmid" evidence="14 15">
    <name>pSCATT</name>
</geneLocation>
<feature type="transmembrane region" description="Helical" evidence="12">
    <location>
        <begin position="60"/>
        <end position="80"/>
    </location>
</feature>
<dbReference type="Pfam" id="PF00571">
    <property type="entry name" value="CBS"/>
    <property type="match status" value="2"/>
</dbReference>
<dbReference type="SUPFAM" id="SSF81340">
    <property type="entry name" value="Clc chloride channel"/>
    <property type="match status" value="1"/>
</dbReference>
<dbReference type="PATRIC" id="fig|1003195.11.peg.488"/>
<evidence type="ECO:0000256" key="3">
    <source>
        <dbReference type="ARBA" id="ARBA00022692"/>
    </source>
</evidence>
<dbReference type="OrthoDB" id="9767361at2"/>